<evidence type="ECO:0008006" key="4">
    <source>
        <dbReference type="Google" id="ProtNLM"/>
    </source>
</evidence>
<sequence>MQFFLLPGIILSLLIGQVTASKVTYKNMNVSDPHGSSPHGPHITYQYIDQATFTNGGTNKLDEKIQKVDERLTRLIALFILQKKVGTSSVRPSDDFKKQGESLERVNDGLTKVLGLLQNIAGSSSSMKNDEVKKLIKDSLQNKAGMPWIPYKEKVASSCKEIYSKNRFLANDAYLLQTECGYVPIYCHMTKSGMGACGGGGWTLVMKIDGQKRTFHYDSKFWGNKENYNLEGGMTGFDRQETKLPTYWNTPFSKICLGMKIGLQPVRFSVMNVHANSLHSLIASGGYHNTSYGPENWKTLIGSEASLQTDCYREGFNVIPDSSYSKARIGIVGAQGNTCRWYRSSRIGFGTGGRPDDSSSCGNEDSRGGKHLKAMGYIFVQ</sequence>
<dbReference type="Proteomes" id="UP000225706">
    <property type="component" value="Unassembled WGS sequence"/>
</dbReference>
<organism evidence="2 3">
    <name type="scientific">Stylophora pistillata</name>
    <name type="common">Smooth cauliflower coral</name>
    <dbReference type="NCBI Taxonomy" id="50429"/>
    <lineage>
        <taxon>Eukaryota</taxon>
        <taxon>Metazoa</taxon>
        <taxon>Cnidaria</taxon>
        <taxon>Anthozoa</taxon>
        <taxon>Hexacorallia</taxon>
        <taxon>Scleractinia</taxon>
        <taxon>Astrocoeniina</taxon>
        <taxon>Pocilloporidae</taxon>
        <taxon>Stylophora</taxon>
    </lineage>
</organism>
<protein>
    <recommendedName>
        <fullName evidence="4">Fibrinogen C-terminal domain-containing protein</fullName>
    </recommendedName>
</protein>
<name>A0A2B4S9A9_STYPI</name>
<keyword evidence="1" id="KW-0732">Signal</keyword>
<evidence type="ECO:0000256" key="1">
    <source>
        <dbReference type="SAM" id="SignalP"/>
    </source>
</evidence>
<comment type="caution">
    <text evidence="2">The sequence shown here is derived from an EMBL/GenBank/DDBJ whole genome shotgun (WGS) entry which is preliminary data.</text>
</comment>
<evidence type="ECO:0000313" key="2">
    <source>
        <dbReference type="EMBL" id="PFX25177.1"/>
    </source>
</evidence>
<gene>
    <name evidence="2" type="ORF">AWC38_SpisGene10216</name>
</gene>
<dbReference type="AlphaFoldDB" id="A0A2B4S9A9"/>
<keyword evidence="3" id="KW-1185">Reference proteome</keyword>
<dbReference type="OrthoDB" id="5975172at2759"/>
<proteinExistence type="predicted"/>
<accession>A0A2B4S9A9</accession>
<feature type="signal peptide" evidence="1">
    <location>
        <begin position="1"/>
        <end position="20"/>
    </location>
</feature>
<feature type="chain" id="PRO_5012428284" description="Fibrinogen C-terminal domain-containing protein" evidence="1">
    <location>
        <begin position="21"/>
        <end position="381"/>
    </location>
</feature>
<dbReference type="EMBL" id="LSMT01000157">
    <property type="protein sequence ID" value="PFX25177.1"/>
    <property type="molecule type" value="Genomic_DNA"/>
</dbReference>
<reference evidence="3" key="1">
    <citation type="journal article" date="2017" name="bioRxiv">
        <title>Comparative analysis of the genomes of Stylophora pistillata and Acropora digitifera provides evidence for extensive differences between species of corals.</title>
        <authorList>
            <person name="Voolstra C.R."/>
            <person name="Li Y."/>
            <person name="Liew Y.J."/>
            <person name="Baumgarten S."/>
            <person name="Zoccola D."/>
            <person name="Flot J.-F."/>
            <person name="Tambutte S."/>
            <person name="Allemand D."/>
            <person name="Aranda M."/>
        </authorList>
    </citation>
    <scope>NUCLEOTIDE SEQUENCE [LARGE SCALE GENOMIC DNA]</scope>
</reference>
<evidence type="ECO:0000313" key="3">
    <source>
        <dbReference type="Proteomes" id="UP000225706"/>
    </source>
</evidence>